<dbReference type="eggNOG" id="arCOG04907">
    <property type="taxonomic scope" value="Archaea"/>
</dbReference>
<dbReference type="HOGENOM" id="CLU_151706_0_0_2"/>
<evidence type="ECO:0000313" key="3">
    <source>
        <dbReference type="Proteomes" id="UP000001106"/>
    </source>
</evidence>
<feature type="transmembrane region" description="Helical" evidence="1">
    <location>
        <begin position="107"/>
        <end position="136"/>
    </location>
</feature>
<feature type="transmembrane region" description="Helical" evidence="1">
    <location>
        <begin position="12"/>
        <end position="40"/>
    </location>
</feature>
<sequence>MKFDSELMLKPVLIGGVIGGVLSAIPIISCLNCCCLLYAGSGAITAYLIAQKTMSLEMEDYALAGAGSGAIAGLINGILGLVIGTALNASLMPLIGMPSDMATQNMVGSMVGGVISIPVYIVLGAIFGAIGAIIYIKLKE</sequence>
<proteinExistence type="predicted"/>
<evidence type="ECO:0000256" key="1">
    <source>
        <dbReference type="SAM" id="Phobius"/>
    </source>
</evidence>
<dbReference type="GeneID" id="5327510"/>
<dbReference type="RefSeq" id="WP_011973821.1">
    <property type="nucleotide sequence ID" value="NC_009635.1"/>
</dbReference>
<evidence type="ECO:0000313" key="2">
    <source>
        <dbReference type="EMBL" id="ABR56689.1"/>
    </source>
</evidence>
<dbReference type="AlphaFoldDB" id="A6UW17"/>
<protein>
    <submittedName>
        <fullName evidence="2">Uncharacterized protein</fullName>
    </submittedName>
</protein>
<reference evidence="2" key="1">
    <citation type="submission" date="2007-06" db="EMBL/GenBank/DDBJ databases">
        <title>Complete sequence of Methanococcus aeolicus Nankai-3.</title>
        <authorList>
            <consortium name="US DOE Joint Genome Institute"/>
            <person name="Copeland A."/>
            <person name="Lucas S."/>
            <person name="Lapidus A."/>
            <person name="Barry K."/>
            <person name="Glavina del Rio T."/>
            <person name="Dalin E."/>
            <person name="Tice H."/>
            <person name="Pitluck S."/>
            <person name="Chain P."/>
            <person name="Malfatti S."/>
            <person name="Shin M."/>
            <person name="Vergez L."/>
            <person name="Schmutz J."/>
            <person name="Larimer F."/>
            <person name="Land M."/>
            <person name="Hauser L."/>
            <person name="Kyrpides N."/>
            <person name="Lykidis A."/>
            <person name="Sieprawska-Lupa M."/>
            <person name="Whitman W.B."/>
            <person name="Richardson P."/>
        </authorList>
    </citation>
    <scope>NUCLEOTIDE SEQUENCE [LARGE SCALE GENOMIC DNA]</scope>
    <source>
        <strain evidence="2">Nankai-3</strain>
    </source>
</reference>
<dbReference type="KEGG" id="mae:Maeo_1112"/>
<keyword evidence="1" id="KW-1133">Transmembrane helix</keyword>
<dbReference type="Proteomes" id="UP000001106">
    <property type="component" value="Chromosome"/>
</dbReference>
<keyword evidence="1" id="KW-0812">Transmembrane</keyword>
<feature type="transmembrane region" description="Helical" evidence="1">
    <location>
        <begin position="61"/>
        <end position="87"/>
    </location>
</feature>
<name>A6UW17_META3</name>
<dbReference type="EMBL" id="CP000743">
    <property type="protein sequence ID" value="ABR56689.1"/>
    <property type="molecule type" value="Genomic_DNA"/>
</dbReference>
<accession>A6UW17</accession>
<keyword evidence="1" id="KW-0472">Membrane</keyword>
<organism evidence="2 3">
    <name type="scientific">Methanococcus aeolicus (strain ATCC BAA-1280 / DSM 17508 / OCM 812 / Nankai-3)</name>
    <dbReference type="NCBI Taxonomy" id="419665"/>
    <lineage>
        <taxon>Archaea</taxon>
        <taxon>Methanobacteriati</taxon>
        <taxon>Methanobacteriota</taxon>
        <taxon>Methanomada group</taxon>
        <taxon>Methanococci</taxon>
        <taxon>Methanococcales</taxon>
        <taxon>Methanococcaceae</taxon>
        <taxon>Methanococcus</taxon>
    </lineage>
</organism>
<dbReference type="STRING" id="419665.Maeo_1112"/>
<keyword evidence="3" id="KW-1185">Reference proteome</keyword>
<gene>
    <name evidence="2" type="ordered locus">Maeo_1112</name>
</gene>